<sequence>MSTVLSVLTLPCLCAQIVAFQHGISAALHHHFLLWRRKELPAIVYFVPRTDPKSFLHHLVAAASPTALELVAEAIRWKPQWLTGLAIDVAAAHGQVEALLLLQQYPSLVCSHRAMDSAAANGHLRAVRFLHQFRSEGCTVSAMDDAAAHGHLHIVNFLHQHRSEGCTTAAVDRAAAAGHLRVVQFLLRHRSEGCTPQAMEGAAAHGHWHVVAYLQQTLYYVSR</sequence>
<gene>
    <name evidence="3" type="ORF">ACHHYP_09652</name>
</gene>
<dbReference type="SUPFAM" id="SSF48403">
    <property type="entry name" value="Ankyrin repeat"/>
    <property type="match status" value="1"/>
</dbReference>
<feature type="signal peptide" evidence="1">
    <location>
        <begin position="1"/>
        <end position="19"/>
    </location>
</feature>
<keyword evidence="4" id="KW-1185">Reference proteome</keyword>
<evidence type="ECO:0000313" key="3">
    <source>
        <dbReference type="EMBL" id="OQR87014.1"/>
    </source>
</evidence>
<accession>A0A0A7CNY4</accession>
<dbReference type="STRING" id="1202772.A0A0A7CNY4"/>
<dbReference type="PANTHER" id="PTHR46586:SF3">
    <property type="entry name" value="ANKYRIN REPEAT-CONTAINING PROTEIN"/>
    <property type="match status" value="1"/>
</dbReference>
<dbReference type="PANTHER" id="PTHR46586">
    <property type="entry name" value="ANKYRIN REPEAT-CONTAINING PROTEIN"/>
    <property type="match status" value="1"/>
</dbReference>
<protein>
    <submittedName>
        <fullName evidence="2">Secreted protein</fullName>
    </submittedName>
</protein>
<evidence type="ECO:0000313" key="2">
    <source>
        <dbReference type="EMBL" id="AIG56223.1"/>
    </source>
</evidence>
<dbReference type="InterPro" id="IPR002110">
    <property type="entry name" value="Ankyrin_rpt"/>
</dbReference>
<dbReference type="InterPro" id="IPR052050">
    <property type="entry name" value="SecEffector_AnkRepeat"/>
</dbReference>
<dbReference type="Pfam" id="PF13637">
    <property type="entry name" value="Ank_4"/>
    <property type="match status" value="1"/>
</dbReference>
<evidence type="ECO:0000313" key="4">
    <source>
        <dbReference type="Proteomes" id="UP000243579"/>
    </source>
</evidence>
<dbReference type="OrthoDB" id="73689at2759"/>
<keyword evidence="1" id="KW-0732">Signal</keyword>
<dbReference type="AlphaFoldDB" id="A0A0A7CNY4"/>
<dbReference type="InterPro" id="IPR036770">
    <property type="entry name" value="Ankyrin_rpt-contain_sf"/>
</dbReference>
<name>A0A0A7CNY4_ACHHY</name>
<proteinExistence type="predicted"/>
<evidence type="ECO:0000256" key="1">
    <source>
        <dbReference type="SAM" id="SignalP"/>
    </source>
</evidence>
<dbReference type="EMBL" id="KM038762">
    <property type="protein sequence ID" value="AIG56223.1"/>
    <property type="molecule type" value="Genomic_DNA"/>
</dbReference>
<dbReference type="EMBL" id="JNBR01001471">
    <property type="protein sequence ID" value="OQR87014.1"/>
    <property type="molecule type" value="Genomic_DNA"/>
</dbReference>
<dbReference type="Proteomes" id="UP000243579">
    <property type="component" value="Unassembled WGS sequence"/>
</dbReference>
<reference evidence="2 4" key="1">
    <citation type="journal article" date="2014" name="Genome Biol. Evol.">
        <title>The secreted proteins of Achlya hypogyna and Thraustotheca clavata identify the ancestral oomycete secretome and reveal gene acquisitions by horizontal gene transfer.</title>
        <authorList>
            <person name="Misner I."/>
            <person name="Blouin N."/>
            <person name="Leonard G."/>
            <person name="Richards T.A."/>
            <person name="Lane C.E."/>
        </authorList>
    </citation>
    <scope>NUCLEOTIDE SEQUENCE</scope>
    <source>
        <strain evidence="2 4">ATCC 48635</strain>
    </source>
</reference>
<organism evidence="2">
    <name type="scientific">Achlya hypogyna</name>
    <name type="common">Oomycete</name>
    <name type="synonym">Protoachlya hypogyna</name>
    <dbReference type="NCBI Taxonomy" id="1202772"/>
    <lineage>
        <taxon>Eukaryota</taxon>
        <taxon>Sar</taxon>
        <taxon>Stramenopiles</taxon>
        <taxon>Oomycota</taxon>
        <taxon>Saprolegniomycetes</taxon>
        <taxon>Saprolegniales</taxon>
        <taxon>Achlyaceae</taxon>
        <taxon>Achlya</taxon>
    </lineage>
</organism>
<dbReference type="Gene3D" id="1.25.40.20">
    <property type="entry name" value="Ankyrin repeat-containing domain"/>
    <property type="match status" value="1"/>
</dbReference>
<feature type="chain" id="PRO_5002025976" evidence="1">
    <location>
        <begin position="20"/>
        <end position="223"/>
    </location>
</feature>